<dbReference type="AlphaFoldDB" id="A0A2I0TYM3"/>
<keyword evidence="2" id="KW-1185">Reference proteome</keyword>
<proteinExistence type="predicted"/>
<dbReference type="OrthoDB" id="7480422at2759"/>
<protein>
    <submittedName>
        <fullName evidence="1">Uncharacterized protein</fullName>
    </submittedName>
</protein>
<dbReference type="PANTHER" id="PTHR33332">
    <property type="entry name" value="REVERSE TRANSCRIPTASE DOMAIN-CONTAINING PROTEIN"/>
    <property type="match status" value="1"/>
</dbReference>
<sequence>MVPLYSALVRPHLECCVQFWAPHYKKDTEVLESVQRRAMKLMRDLEHEPHEERLRKLGFFSLDKRNHQLGQTVEDKSICVLEKDTGLPPECDLRRETQIPRKDRTHLFLMDRVLNHFFSHPARLLAYLVESQILSSQYVKNCDLLVKEISNPPNGKRALENIT</sequence>
<dbReference type="EMBL" id="KZ506632">
    <property type="protein sequence ID" value="PKU38871.1"/>
    <property type="molecule type" value="Genomic_DNA"/>
</dbReference>
<evidence type="ECO:0000313" key="2">
    <source>
        <dbReference type="Proteomes" id="UP000233556"/>
    </source>
</evidence>
<accession>A0A2I0TYM3</accession>
<organism evidence="1 2">
    <name type="scientific">Limosa lapponica baueri</name>
    <dbReference type="NCBI Taxonomy" id="1758121"/>
    <lineage>
        <taxon>Eukaryota</taxon>
        <taxon>Metazoa</taxon>
        <taxon>Chordata</taxon>
        <taxon>Craniata</taxon>
        <taxon>Vertebrata</taxon>
        <taxon>Euteleostomi</taxon>
        <taxon>Archelosauria</taxon>
        <taxon>Archosauria</taxon>
        <taxon>Dinosauria</taxon>
        <taxon>Saurischia</taxon>
        <taxon>Theropoda</taxon>
        <taxon>Coelurosauria</taxon>
        <taxon>Aves</taxon>
        <taxon>Neognathae</taxon>
        <taxon>Neoaves</taxon>
        <taxon>Charadriiformes</taxon>
        <taxon>Scolopacidae</taxon>
        <taxon>Limosa</taxon>
    </lineage>
</organism>
<evidence type="ECO:0000313" key="1">
    <source>
        <dbReference type="EMBL" id="PKU38871.1"/>
    </source>
</evidence>
<reference evidence="2" key="2">
    <citation type="submission" date="2017-12" db="EMBL/GenBank/DDBJ databases">
        <title>Genome sequence of the Bar-tailed Godwit (Limosa lapponica baueri).</title>
        <authorList>
            <person name="Lima N.C.B."/>
            <person name="Parody-Merino A.M."/>
            <person name="Battley P.F."/>
            <person name="Fidler A.E."/>
            <person name="Prosdocimi F."/>
        </authorList>
    </citation>
    <scope>NUCLEOTIDE SEQUENCE [LARGE SCALE GENOMIC DNA]</scope>
</reference>
<dbReference type="Proteomes" id="UP000233556">
    <property type="component" value="Unassembled WGS sequence"/>
</dbReference>
<gene>
    <name evidence="1" type="ORF">llap_10824</name>
</gene>
<reference evidence="2" key="1">
    <citation type="submission" date="2017-11" db="EMBL/GenBank/DDBJ databases">
        <authorList>
            <person name="Lima N.C."/>
            <person name="Parody-Merino A.M."/>
            <person name="Battley P.F."/>
            <person name="Fidler A.E."/>
            <person name="Prosdocimi F."/>
        </authorList>
    </citation>
    <scope>NUCLEOTIDE SEQUENCE [LARGE SCALE GENOMIC DNA]</scope>
</reference>
<name>A0A2I0TYM3_LIMLA</name>